<evidence type="ECO:0000259" key="6">
    <source>
        <dbReference type="PROSITE" id="PS50118"/>
    </source>
</evidence>
<feature type="compositionally biased region" description="Low complexity" evidence="5">
    <location>
        <begin position="379"/>
        <end position="391"/>
    </location>
</feature>
<dbReference type="PANTHER" id="PTHR10270">
    <property type="entry name" value="SOX TRANSCRIPTION FACTOR"/>
    <property type="match status" value="1"/>
</dbReference>
<accession>A0ABD6E4T8</accession>
<dbReference type="Gene3D" id="1.10.30.10">
    <property type="entry name" value="High mobility group box domain"/>
    <property type="match status" value="1"/>
</dbReference>
<dbReference type="PANTHER" id="PTHR10270:SF323">
    <property type="entry name" value="TRANSCRIPTION FACTOR SOX-14-RELATED"/>
    <property type="match status" value="1"/>
</dbReference>
<reference evidence="7 8" key="1">
    <citation type="submission" date="2024-08" db="EMBL/GenBank/DDBJ databases">
        <title>Gnathostoma spinigerum genome.</title>
        <authorList>
            <person name="Gonzalez-Bertolin B."/>
            <person name="Monzon S."/>
            <person name="Zaballos A."/>
            <person name="Jimenez P."/>
            <person name="Dekumyoy P."/>
            <person name="Varona S."/>
            <person name="Cuesta I."/>
            <person name="Sumanam S."/>
            <person name="Adisakwattana P."/>
            <person name="Gasser R.B."/>
            <person name="Hernandez-Gonzalez A."/>
            <person name="Young N.D."/>
            <person name="Perteguer M.J."/>
        </authorList>
    </citation>
    <scope>NUCLEOTIDE SEQUENCE [LARGE SCALE GENOMIC DNA]</scope>
    <source>
        <strain evidence="7">AL3</strain>
        <tissue evidence="7">Liver</tissue>
    </source>
</reference>
<dbReference type="EMBL" id="JBGFUD010000462">
    <property type="protein sequence ID" value="MFH4974575.1"/>
    <property type="molecule type" value="Genomic_DNA"/>
</dbReference>
<dbReference type="GO" id="GO:0003677">
    <property type="term" value="F:DNA binding"/>
    <property type="evidence" value="ECO:0007669"/>
    <property type="project" value="UniProtKB-UniRule"/>
</dbReference>
<dbReference type="Proteomes" id="UP001608902">
    <property type="component" value="Unassembled WGS sequence"/>
</dbReference>
<feature type="region of interest" description="Disordered" evidence="5">
    <location>
        <begin position="352"/>
        <end position="391"/>
    </location>
</feature>
<dbReference type="GO" id="GO:0005634">
    <property type="term" value="C:nucleus"/>
    <property type="evidence" value="ECO:0007669"/>
    <property type="project" value="UniProtKB-SubCell"/>
</dbReference>
<proteinExistence type="predicted"/>
<dbReference type="InterPro" id="IPR009071">
    <property type="entry name" value="HMG_box_dom"/>
</dbReference>
<protein>
    <recommendedName>
        <fullName evidence="6">HMG box domain-containing protein</fullName>
    </recommendedName>
</protein>
<dbReference type="InterPro" id="IPR036910">
    <property type="entry name" value="HMG_box_dom_sf"/>
</dbReference>
<dbReference type="InterPro" id="IPR050140">
    <property type="entry name" value="SRY-related_HMG-box_TF-like"/>
</dbReference>
<evidence type="ECO:0000313" key="8">
    <source>
        <dbReference type="Proteomes" id="UP001608902"/>
    </source>
</evidence>
<keyword evidence="2 4" id="KW-0238">DNA-binding</keyword>
<comment type="caution">
    <text evidence="7">The sequence shown here is derived from an EMBL/GenBank/DDBJ whole genome shotgun (WGS) entry which is preliminary data.</text>
</comment>
<evidence type="ECO:0000256" key="4">
    <source>
        <dbReference type="PROSITE-ProRule" id="PRU00267"/>
    </source>
</evidence>
<keyword evidence="3 4" id="KW-0539">Nucleus</keyword>
<sequence>MSSGGLIMDKPSSAMTFLPIKTELDMGSPTMHMTSASNMTSMDVLSMGQPYQSGANAANNKSSISSAMTSNTNGNPSWDPTEHFGSLKVSKNSVTPYTDATNCKKSSNHIKRPMNAFMVWSQLERRKICENQPDMHNAEISKQLGQRWRHLSEEEKAPFVAEAERLRLMHMQEYPDYKYKPRKKPKKGADGQILNISQSDSAVQSNQCNLTANRVKPSKRSHTNAMGIPLDTQTENSHLHHFVGKSMKIDRDGVRYMNENMKSPTSINIKQERSYLQSYPSPNEFGQPPLTPESGFYDDFYSLPLPSTTPYSASTASTSPTQLVIPSNRMMNSTDVSSYPNTVNRHIGAPVGYYQQTPSRSPLGASNPPPAIDQDDMRSLSSGSSSGYGSVTSAVDVESASTSLVPPTQNAVPNSNFFASSGVMLPQNPPTQPRIADDEVQSEAELLPSINDFHFSVAVNAANNGMWPPMNGDFWTTPMVTTVDVPNSCYDTFPI</sequence>
<dbReference type="PROSITE" id="PS50118">
    <property type="entry name" value="HMG_BOX_2"/>
    <property type="match status" value="1"/>
</dbReference>
<organism evidence="7 8">
    <name type="scientific">Gnathostoma spinigerum</name>
    <dbReference type="NCBI Taxonomy" id="75299"/>
    <lineage>
        <taxon>Eukaryota</taxon>
        <taxon>Metazoa</taxon>
        <taxon>Ecdysozoa</taxon>
        <taxon>Nematoda</taxon>
        <taxon>Chromadorea</taxon>
        <taxon>Rhabditida</taxon>
        <taxon>Spirurina</taxon>
        <taxon>Gnathostomatomorpha</taxon>
        <taxon>Gnathostomatoidea</taxon>
        <taxon>Gnathostomatidae</taxon>
        <taxon>Gnathostoma</taxon>
    </lineage>
</organism>
<evidence type="ECO:0000256" key="5">
    <source>
        <dbReference type="SAM" id="MobiDB-lite"/>
    </source>
</evidence>
<feature type="compositionally biased region" description="Polar residues" evidence="5">
    <location>
        <begin position="68"/>
        <end position="78"/>
    </location>
</feature>
<dbReference type="SMART" id="SM00398">
    <property type="entry name" value="HMG"/>
    <property type="match status" value="1"/>
</dbReference>
<name>A0ABD6E4T8_9BILA</name>
<evidence type="ECO:0000256" key="3">
    <source>
        <dbReference type="ARBA" id="ARBA00023242"/>
    </source>
</evidence>
<keyword evidence="8" id="KW-1185">Reference proteome</keyword>
<feature type="domain" description="HMG box" evidence="6">
    <location>
        <begin position="110"/>
        <end position="178"/>
    </location>
</feature>
<feature type="compositionally biased region" description="Low complexity" evidence="5">
    <location>
        <begin position="55"/>
        <end position="67"/>
    </location>
</feature>
<dbReference type="AlphaFoldDB" id="A0ABD6E4T8"/>
<dbReference type="FunFam" id="1.10.30.10:FF:000007">
    <property type="entry name" value="Transcription factor SOX"/>
    <property type="match status" value="1"/>
</dbReference>
<gene>
    <name evidence="7" type="ORF">AB6A40_001284</name>
</gene>
<feature type="DNA-binding region" description="HMG box" evidence="4">
    <location>
        <begin position="110"/>
        <end position="178"/>
    </location>
</feature>
<dbReference type="SUPFAM" id="SSF47095">
    <property type="entry name" value="HMG-box"/>
    <property type="match status" value="1"/>
</dbReference>
<feature type="region of interest" description="Disordered" evidence="5">
    <location>
        <begin position="47"/>
        <end position="83"/>
    </location>
</feature>
<evidence type="ECO:0000313" key="7">
    <source>
        <dbReference type="EMBL" id="MFH4974575.1"/>
    </source>
</evidence>
<evidence type="ECO:0000256" key="1">
    <source>
        <dbReference type="ARBA" id="ARBA00004123"/>
    </source>
</evidence>
<comment type="subcellular location">
    <subcellularLocation>
        <location evidence="1">Nucleus</location>
    </subcellularLocation>
</comment>
<evidence type="ECO:0000256" key="2">
    <source>
        <dbReference type="ARBA" id="ARBA00023125"/>
    </source>
</evidence>
<dbReference type="Pfam" id="PF00505">
    <property type="entry name" value="HMG_box"/>
    <property type="match status" value="1"/>
</dbReference>
<dbReference type="CDD" id="cd22029">
    <property type="entry name" value="HMG-box_SoxC"/>
    <property type="match status" value="1"/>
</dbReference>